<dbReference type="EMBL" id="HBIM01009673">
    <property type="protein sequence ID" value="CAE0410704.1"/>
    <property type="molecule type" value="Transcribed_RNA"/>
</dbReference>
<keyword evidence="2" id="KW-0812">Transmembrane</keyword>
<dbReference type="Gene3D" id="2.130.10.130">
    <property type="entry name" value="Integrin alpha, N-terminal"/>
    <property type="match status" value="1"/>
</dbReference>
<dbReference type="AlphaFoldDB" id="A0A7S3L509"/>
<dbReference type="PANTHER" id="PTHR36220:SF1">
    <property type="entry name" value="GAMMA TUBULIN COMPLEX COMPONENT C-TERMINAL DOMAIN-CONTAINING PROTEIN"/>
    <property type="match status" value="1"/>
</dbReference>
<organism evidence="3">
    <name type="scientific">Amphora coffeiformis</name>
    <dbReference type="NCBI Taxonomy" id="265554"/>
    <lineage>
        <taxon>Eukaryota</taxon>
        <taxon>Sar</taxon>
        <taxon>Stramenopiles</taxon>
        <taxon>Ochrophyta</taxon>
        <taxon>Bacillariophyta</taxon>
        <taxon>Bacillariophyceae</taxon>
        <taxon>Bacillariophycidae</taxon>
        <taxon>Thalassiophysales</taxon>
        <taxon>Catenulaceae</taxon>
        <taxon>Amphora</taxon>
    </lineage>
</organism>
<accession>A0A7S3L509</accession>
<evidence type="ECO:0000256" key="2">
    <source>
        <dbReference type="SAM" id="Phobius"/>
    </source>
</evidence>
<evidence type="ECO:0000256" key="1">
    <source>
        <dbReference type="SAM" id="MobiDB-lite"/>
    </source>
</evidence>
<reference evidence="3" key="1">
    <citation type="submission" date="2021-01" db="EMBL/GenBank/DDBJ databases">
        <authorList>
            <person name="Corre E."/>
            <person name="Pelletier E."/>
            <person name="Niang G."/>
            <person name="Scheremetjew M."/>
            <person name="Finn R."/>
            <person name="Kale V."/>
            <person name="Holt S."/>
            <person name="Cochrane G."/>
            <person name="Meng A."/>
            <person name="Brown T."/>
            <person name="Cohen L."/>
        </authorList>
    </citation>
    <scope>NUCLEOTIDE SEQUENCE</scope>
    <source>
        <strain evidence="3">CCMP127</strain>
    </source>
</reference>
<dbReference type="SUPFAM" id="SSF82171">
    <property type="entry name" value="DPP6 N-terminal domain-like"/>
    <property type="match status" value="1"/>
</dbReference>
<dbReference type="PANTHER" id="PTHR36220">
    <property type="entry name" value="UNNAMED PRODUCT"/>
    <property type="match status" value="1"/>
</dbReference>
<evidence type="ECO:0000313" key="3">
    <source>
        <dbReference type="EMBL" id="CAE0410704.1"/>
    </source>
</evidence>
<name>A0A7S3L509_9STRA</name>
<dbReference type="InterPro" id="IPR028994">
    <property type="entry name" value="Integrin_alpha_N"/>
</dbReference>
<feature type="transmembrane region" description="Helical" evidence="2">
    <location>
        <begin position="78"/>
        <end position="98"/>
    </location>
</feature>
<sequence length="558" mass="61497">MSSNALDEEEELATRAIRNAPPFLETTSKNDSEELHHGSSAPPEAPSRDKVSSLEPWGDSSPSTATAIISKKQSVRDICVCSSVFCILMVGMIVALWAESRYNLYERHGSSHSPPSSCSSDNCQWVLLSNNGTNHTALRGDRIQDQFGSAVALSGDGHRLAVAARVSHYMHPDDKANNPNRTMGYVRVYQDDDDDDEAETPMSCSWLLLTPPQPRIMEHHALGGVSMSDDGRRIAFLTDPNKTDYYFEAARPAILEHNGSHWNVVGLQNPQMRVMDQQQSVVRLSPDGNHLATRYYERVTVFRAPFGEEPQASLTKLGETLACSSLPSFSYNGDRILCIKRETNGESHVATIFDWTEDSETWLVTSQRPFWDGKPCSPLTELFYCGSVGYNAHSIGPSVSYDGKRFAVLYWGNCVHATCTDSNGTRFEDSFITHRTLAFDDDDEGNSVWKSSSSCPNRMEYGFISLAISGDGHRLAVGDHIAYNYTGAVQVFEADSSGCWRAIGSELRGVVPQGSFGFDVSLSKDGTRLAVGAPHYYACAEHDSCAPGEAYVYGLRRK</sequence>
<keyword evidence="2" id="KW-0472">Membrane</keyword>
<protein>
    <submittedName>
        <fullName evidence="3">Uncharacterized protein</fullName>
    </submittedName>
</protein>
<feature type="compositionally biased region" description="Acidic residues" evidence="1">
    <location>
        <begin position="1"/>
        <end position="11"/>
    </location>
</feature>
<gene>
    <name evidence="3" type="ORF">ACOF00016_LOCUS8155</name>
</gene>
<keyword evidence="2" id="KW-1133">Transmembrane helix</keyword>
<proteinExistence type="predicted"/>
<feature type="region of interest" description="Disordered" evidence="1">
    <location>
        <begin position="1"/>
        <end position="63"/>
    </location>
</feature>
<feature type="compositionally biased region" description="Basic and acidic residues" evidence="1">
    <location>
        <begin position="28"/>
        <end position="37"/>
    </location>
</feature>